<evidence type="ECO:0000256" key="2">
    <source>
        <dbReference type="ARBA" id="ARBA00022737"/>
    </source>
</evidence>
<dbReference type="Gene3D" id="2.120.10.80">
    <property type="entry name" value="Kelch-type beta propeller"/>
    <property type="match status" value="2"/>
</dbReference>
<name>A0ABN7VQD7_GIGMA</name>
<organism evidence="3 4">
    <name type="scientific">Gigaspora margarita</name>
    <dbReference type="NCBI Taxonomy" id="4874"/>
    <lineage>
        <taxon>Eukaryota</taxon>
        <taxon>Fungi</taxon>
        <taxon>Fungi incertae sedis</taxon>
        <taxon>Mucoromycota</taxon>
        <taxon>Glomeromycotina</taxon>
        <taxon>Glomeromycetes</taxon>
        <taxon>Diversisporales</taxon>
        <taxon>Gigasporaceae</taxon>
        <taxon>Gigaspora</taxon>
    </lineage>
</organism>
<dbReference type="EMBL" id="CAJVQB010019698">
    <property type="protein sequence ID" value="CAG8792036.1"/>
    <property type="molecule type" value="Genomic_DNA"/>
</dbReference>
<comment type="caution">
    <text evidence="3">The sequence shown here is derived from an EMBL/GenBank/DDBJ whole genome shotgun (WGS) entry which is preliminary data.</text>
</comment>
<dbReference type="InterPro" id="IPR006652">
    <property type="entry name" value="Kelch_1"/>
</dbReference>
<dbReference type="Pfam" id="PF24681">
    <property type="entry name" value="Kelch_KLHDC2_KLHL20_DRC7"/>
    <property type="match status" value="1"/>
</dbReference>
<dbReference type="SUPFAM" id="SSF117281">
    <property type="entry name" value="Kelch motif"/>
    <property type="match status" value="1"/>
</dbReference>
<feature type="non-terminal residue" evidence="3">
    <location>
        <position position="337"/>
    </location>
</feature>
<dbReference type="Pfam" id="PF01344">
    <property type="entry name" value="Kelch_1"/>
    <property type="match status" value="1"/>
</dbReference>
<evidence type="ECO:0000313" key="3">
    <source>
        <dbReference type="EMBL" id="CAG8792036.1"/>
    </source>
</evidence>
<proteinExistence type="predicted"/>
<keyword evidence="1" id="KW-0880">Kelch repeat</keyword>
<accession>A0ABN7VQD7</accession>
<keyword evidence="2" id="KW-0677">Repeat</keyword>
<keyword evidence="4" id="KW-1185">Reference proteome</keyword>
<dbReference type="PANTHER" id="PTHR46093">
    <property type="entry name" value="ACYL-COA-BINDING DOMAIN-CONTAINING PROTEIN 5"/>
    <property type="match status" value="1"/>
</dbReference>
<evidence type="ECO:0000256" key="1">
    <source>
        <dbReference type="ARBA" id="ARBA00022441"/>
    </source>
</evidence>
<sequence length="337" mass="37290">MENVSKPFTTTDNVSIPWINFTYTGGPLKYSATACIGGKNNDMIFIFGGNPINQSLVNQFDTKKQQWINITFVGNVPSDRSYISCANFDNGLIAIFSGYGAINDLWIFNTLTLTWSLSNATNAPLRMYDYCAVALPDGNILYIGGDNSAGYMPMNKSISGPTPSARGYFSAVLTSDGRIIIFGGLNAGTVFGDLWILDITMFQWTIGKILNPIVNLTLYGHTATLVDNYMFVAFGEFNKITQNYNLSSKIFMLDVSQKDFYKWVTEFTPNTTNSSNISSDSKNTSIIIGAIIGKISMDKKSFKKKDVFGKAKKNIKVITLVISTSDEPLILRNIRYT</sequence>
<protein>
    <submittedName>
        <fullName evidence="3">35610_t:CDS:1</fullName>
    </submittedName>
</protein>
<dbReference type="Proteomes" id="UP000789901">
    <property type="component" value="Unassembled WGS sequence"/>
</dbReference>
<dbReference type="InterPro" id="IPR015915">
    <property type="entry name" value="Kelch-typ_b-propeller"/>
</dbReference>
<evidence type="ECO:0000313" key="4">
    <source>
        <dbReference type="Proteomes" id="UP000789901"/>
    </source>
</evidence>
<dbReference type="PANTHER" id="PTHR46093:SF18">
    <property type="entry name" value="FIBRONECTIN TYPE-III DOMAIN-CONTAINING PROTEIN"/>
    <property type="match status" value="1"/>
</dbReference>
<reference evidence="3 4" key="1">
    <citation type="submission" date="2021-06" db="EMBL/GenBank/DDBJ databases">
        <authorList>
            <person name="Kallberg Y."/>
            <person name="Tangrot J."/>
            <person name="Rosling A."/>
        </authorList>
    </citation>
    <scope>NUCLEOTIDE SEQUENCE [LARGE SCALE GENOMIC DNA]</scope>
    <source>
        <strain evidence="3 4">120-4 pot B 10/14</strain>
    </source>
</reference>
<gene>
    <name evidence="3" type="ORF">GMARGA_LOCUS21387</name>
</gene>